<dbReference type="eggNOG" id="ENOG502QQ4W">
    <property type="taxonomic scope" value="Eukaryota"/>
</dbReference>
<dbReference type="Gene3D" id="1.20.5.730">
    <property type="entry name" value="Single helix bin"/>
    <property type="match status" value="1"/>
</dbReference>
<dbReference type="PANTHER" id="PTHR44281">
    <property type="entry name" value="SPINDLE ASSEMBLY ABNORMAL PROTEIN 6 HOMOLOG"/>
    <property type="match status" value="1"/>
</dbReference>
<dbReference type="RefSeq" id="XP_005832514.1">
    <property type="nucleotide sequence ID" value="XM_005832457.1"/>
</dbReference>
<evidence type="ECO:0000313" key="8">
    <source>
        <dbReference type="EMBL" id="EKX45534.1"/>
    </source>
</evidence>
<evidence type="ECO:0000313" key="10">
    <source>
        <dbReference type="Proteomes" id="UP000011087"/>
    </source>
</evidence>
<reference evidence="8 10" key="1">
    <citation type="journal article" date="2012" name="Nature">
        <title>Algal genomes reveal evolutionary mosaicism and the fate of nucleomorphs.</title>
        <authorList>
            <consortium name="DOE Joint Genome Institute"/>
            <person name="Curtis B.A."/>
            <person name="Tanifuji G."/>
            <person name="Burki F."/>
            <person name="Gruber A."/>
            <person name="Irimia M."/>
            <person name="Maruyama S."/>
            <person name="Arias M.C."/>
            <person name="Ball S.G."/>
            <person name="Gile G.H."/>
            <person name="Hirakawa Y."/>
            <person name="Hopkins J.F."/>
            <person name="Kuo A."/>
            <person name="Rensing S.A."/>
            <person name="Schmutz J."/>
            <person name="Symeonidi A."/>
            <person name="Elias M."/>
            <person name="Eveleigh R.J."/>
            <person name="Herman E.K."/>
            <person name="Klute M.J."/>
            <person name="Nakayama T."/>
            <person name="Obornik M."/>
            <person name="Reyes-Prieto A."/>
            <person name="Armbrust E.V."/>
            <person name="Aves S.J."/>
            <person name="Beiko R.G."/>
            <person name="Coutinho P."/>
            <person name="Dacks J.B."/>
            <person name="Durnford D.G."/>
            <person name="Fast N.M."/>
            <person name="Green B.R."/>
            <person name="Grisdale C.J."/>
            <person name="Hempel F."/>
            <person name="Henrissat B."/>
            <person name="Hoppner M.P."/>
            <person name="Ishida K."/>
            <person name="Kim E."/>
            <person name="Koreny L."/>
            <person name="Kroth P.G."/>
            <person name="Liu Y."/>
            <person name="Malik S.B."/>
            <person name="Maier U.G."/>
            <person name="McRose D."/>
            <person name="Mock T."/>
            <person name="Neilson J.A."/>
            <person name="Onodera N.T."/>
            <person name="Poole A.M."/>
            <person name="Pritham E.J."/>
            <person name="Richards T.A."/>
            <person name="Rocap G."/>
            <person name="Roy S.W."/>
            <person name="Sarai C."/>
            <person name="Schaack S."/>
            <person name="Shirato S."/>
            <person name="Slamovits C.H."/>
            <person name="Spencer D.F."/>
            <person name="Suzuki S."/>
            <person name="Worden A.Z."/>
            <person name="Zauner S."/>
            <person name="Barry K."/>
            <person name="Bell C."/>
            <person name="Bharti A.K."/>
            <person name="Crow J.A."/>
            <person name="Grimwood J."/>
            <person name="Kramer R."/>
            <person name="Lindquist E."/>
            <person name="Lucas S."/>
            <person name="Salamov A."/>
            <person name="McFadden G.I."/>
            <person name="Lane C.E."/>
            <person name="Keeling P.J."/>
            <person name="Gray M.W."/>
            <person name="Grigoriev I.V."/>
            <person name="Archibald J.M."/>
        </authorList>
    </citation>
    <scope>NUCLEOTIDE SEQUENCE</scope>
    <source>
        <strain evidence="8 10">CCMP2712</strain>
    </source>
</reference>
<feature type="coiled-coil region" evidence="6">
    <location>
        <begin position="268"/>
        <end position="377"/>
    </location>
</feature>
<keyword evidence="5" id="KW-0131">Cell cycle</keyword>
<evidence type="ECO:0000259" key="7">
    <source>
        <dbReference type="Pfam" id="PF16531"/>
    </source>
</evidence>
<dbReference type="STRING" id="905079.L1JBN4"/>
<proteinExistence type="predicted"/>
<feature type="coiled-coil region" evidence="6">
    <location>
        <begin position="142"/>
        <end position="219"/>
    </location>
</feature>
<dbReference type="EMBL" id="JH992998">
    <property type="protein sequence ID" value="EKX45534.1"/>
    <property type="molecule type" value="Genomic_DNA"/>
</dbReference>
<organism evidence="8">
    <name type="scientific">Guillardia theta (strain CCMP2712)</name>
    <name type="common">Cryptophyte</name>
    <dbReference type="NCBI Taxonomy" id="905079"/>
    <lineage>
        <taxon>Eukaryota</taxon>
        <taxon>Cryptophyceae</taxon>
        <taxon>Pyrenomonadales</taxon>
        <taxon>Geminigeraceae</taxon>
        <taxon>Guillardia</taxon>
    </lineage>
</organism>
<keyword evidence="10" id="KW-1185">Reference proteome</keyword>
<dbReference type="KEGG" id="gtt:GUITHDRAFT_108408"/>
<dbReference type="Pfam" id="PF16531">
    <property type="entry name" value="SAS-6_N"/>
    <property type="match status" value="1"/>
</dbReference>
<protein>
    <recommendedName>
        <fullName evidence="7">Spindle assembly abnormal protein 6 N-terminal domain-containing protein</fullName>
    </recommendedName>
</protein>
<feature type="domain" description="Spindle assembly abnormal protein 6 N-terminal" evidence="7">
    <location>
        <begin position="10"/>
        <end position="126"/>
    </location>
</feature>
<dbReference type="InterPro" id="IPR032396">
    <property type="entry name" value="SAS-6_N"/>
</dbReference>
<dbReference type="PANTHER" id="PTHR44281:SF2">
    <property type="entry name" value="SPINDLE ASSEMBLY ABNORMAL PROTEIN 6 HOMOLOG"/>
    <property type="match status" value="1"/>
</dbReference>
<dbReference type="EnsemblProtists" id="EKX45534">
    <property type="protein sequence ID" value="EKX45534"/>
    <property type="gene ID" value="GUITHDRAFT_108408"/>
</dbReference>
<dbReference type="PaxDb" id="55529-EKX45534"/>
<dbReference type="Gene3D" id="2.170.210.20">
    <property type="entry name" value="Spindle assembly abnormal protein 6, N-terminal domain"/>
    <property type="match status" value="1"/>
</dbReference>
<reference evidence="10" key="2">
    <citation type="submission" date="2012-11" db="EMBL/GenBank/DDBJ databases">
        <authorList>
            <person name="Kuo A."/>
            <person name="Curtis B.A."/>
            <person name="Tanifuji G."/>
            <person name="Burki F."/>
            <person name="Gruber A."/>
            <person name="Irimia M."/>
            <person name="Maruyama S."/>
            <person name="Arias M.C."/>
            <person name="Ball S.G."/>
            <person name="Gile G.H."/>
            <person name="Hirakawa Y."/>
            <person name="Hopkins J.F."/>
            <person name="Rensing S.A."/>
            <person name="Schmutz J."/>
            <person name="Symeonidi A."/>
            <person name="Elias M."/>
            <person name="Eveleigh R.J."/>
            <person name="Herman E.K."/>
            <person name="Klute M.J."/>
            <person name="Nakayama T."/>
            <person name="Obornik M."/>
            <person name="Reyes-Prieto A."/>
            <person name="Armbrust E.V."/>
            <person name="Aves S.J."/>
            <person name="Beiko R.G."/>
            <person name="Coutinho P."/>
            <person name="Dacks J.B."/>
            <person name="Durnford D.G."/>
            <person name="Fast N.M."/>
            <person name="Green B.R."/>
            <person name="Grisdale C."/>
            <person name="Hempe F."/>
            <person name="Henrissat B."/>
            <person name="Hoppner M.P."/>
            <person name="Ishida K.-I."/>
            <person name="Kim E."/>
            <person name="Koreny L."/>
            <person name="Kroth P.G."/>
            <person name="Liu Y."/>
            <person name="Malik S.-B."/>
            <person name="Maier U.G."/>
            <person name="McRose D."/>
            <person name="Mock T."/>
            <person name="Neilson J.A."/>
            <person name="Onodera N.T."/>
            <person name="Poole A.M."/>
            <person name="Pritham E.J."/>
            <person name="Richards T.A."/>
            <person name="Rocap G."/>
            <person name="Roy S.W."/>
            <person name="Sarai C."/>
            <person name="Schaack S."/>
            <person name="Shirato S."/>
            <person name="Slamovits C.H."/>
            <person name="Spencer D.F."/>
            <person name="Suzuki S."/>
            <person name="Worden A.Z."/>
            <person name="Zauner S."/>
            <person name="Barry K."/>
            <person name="Bell C."/>
            <person name="Bharti A.K."/>
            <person name="Crow J.A."/>
            <person name="Grimwood J."/>
            <person name="Kramer R."/>
            <person name="Lindquist E."/>
            <person name="Lucas S."/>
            <person name="Salamov A."/>
            <person name="McFadden G.I."/>
            <person name="Lane C.E."/>
            <person name="Keeling P.J."/>
            <person name="Gray M.W."/>
            <person name="Grigoriev I.V."/>
            <person name="Archibald J.M."/>
        </authorList>
    </citation>
    <scope>NUCLEOTIDE SEQUENCE</scope>
    <source>
        <strain evidence="10">CCMP2712</strain>
    </source>
</reference>
<evidence type="ECO:0000256" key="4">
    <source>
        <dbReference type="ARBA" id="ARBA00023212"/>
    </source>
</evidence>
<evidence type="ECO:0000313" key="9">
    <source>
        <dbReference type="EnsemblProtists" id="EKX45534"/>
    </source>
</evidence>
<dbReference type="InterPro" id="IPR038558">
    <property type="entry name" value="SAS-6_N_sf"/>
</dbReference>
<keyword evidence="2" id="KW-0963">Cytoplasm</keyword>
<evidence type="ECO:0000256" key="6">
    <source>
        <dbReference type="SAM" id="Coils"/>
    </source>
</evidence>
<dbReference type="CDD" id="cd10142">
    <property type="entry name" value="HD_SAS6_N"/>
    <property type="match status" value="1"/>
</dbReference>
<dbReference type="GO" id="GO:0005813">
    <property type="term" value="C:centrosome"/>
    <property type="evidence" value="ECO:0007669"/>
    <property type="project" value="UniProtKB-SubCell"/>
</dbReference>
<keyword evidence="4" id="KW-0206">Cytoskeleton</keyword>
<reference evidence="9" key="3">
    <citation type="submission" date="2016-03" db="UniProtKB">
        <authorList>
            <consortium name="EnsemblProtists"/>
        </authorList>
    </citation>
    <scope>IDENTIFICATION</scope>
</reference>
<dbReference type="OMA" id="HMAMKIK"/>
<keyword evidence="3 6" id="KW-0175">Coiled coil</keyword>
<accession>L1JBN4</accession>
<evidence type="ECO:0000256" key="3">
    <source>
        <dbReference type="ARBA" id="ARBA00023054"/>
    </source>
</evidence>
<gene>
    <name evidence="8" type="ORF">GUITHDRAFT_108408</name>
</gene>
<feature type="coiled-coil region" evidence="6">
    <location>
        <begin position="401"/>
        <end position="463"/>
    </location>
</feature>
<dbReference type="GeneID" id="17302228"/>
<sequence>MRIREDGREERRSVVCVSVSIQQDSQSTSTRQLMTFQLTDEADSFFLYTLRISEEEFQNVKNDQSILVDFAEFPNKFMELLECCLQKDEEEPPKFTASLLASGNQASLNIVETNQFKNLTHLRLEMRPGNDHAVKQYLAGELAKVKYARNSLLEQLRQVNNELQDRMKDADKKISAAEEDAKTARQELGDLKLRHASDCATLREQAVSLQQQLQQQSDADKSEMSKKYQDKEQSLQRQAILMSVQIVLLRLVQLDELRLKYDSIYDEKSNLLSANKDMQGKIESLENEVKILRSGSLQMLPYLVVFDYLFLFQLVDSAHAQKSNLEETLRMVRDQNAKQEEQIRNYGVELNKASENAERLQNELKTIKTKLKVKTAVVLQQEQVPYFISVDNTSLTYPKVLDDKEKSLLDQQHQCKSLEQTILEKDGRIDILNAKLKQAESQLQEAEKTLASNQNVIAWLNKEINDAQMSTRGAYNPSKPLISNQEAHSPKYQLSSMSMTGNIAPYRNPESFSKGKSSYFSDEAYSTSKAGNARPDSSTLSSGVSSFTSAARAETLTPLRHVEYKVQQPVMAE</sequence>
<evidence type="ECO:0000256" key="1">
    <source>
        <dbReference type="ARBA" id="ARBA00004300"/>
    </source>
</evidence>
<name>L1JBN4_GUITC</name>
<dbReference type="HOGENOM" id="CLU_018291_0_0_1"/>
<evidence type="ECO:0000256" key="5">
    <source>
        <dbReference type="ARBA" id="ARBA00023306"/>
    </source>
</evidence>
<dbReference type="OrthoDB" id="49058at2759"/>
<comment type="subcellular location">
    <subcellularLocation>
        <location evidence="1">Cytoplasm</location>
        <location evidence="1">Cytoskeleton</location>
        <location evidence="1">Microtubule organizing center</location>
        <location evidence="1">Centrosome</location>
    </subcellularLocation>
</comment>
<dbReference type="AlphaFoldDB" id="L1JBN4"/>
<evidence type="ECO:0000256" key="2">
    <source>
        <dbReference type="ARBA" id="ARBA00022490"/>
    </source>
</evidence>
<dbReference type="Proteomes" id="UP000011087">
    <property type="component" value="Unassembled WGS sequence"/>
</dbReference>